<dbReference type="PROSITE" id="PS50990">
    <property type="entry name" value="PEPTIDASE_C39"/>
    <property type="match status" value="1"/>
</dbReference>
<dbReference type="CDD" id="cd02423">
    <property type="entry name" value="Peptidase_C39G"/>
    <property type="match status" value="1"/>
</dbReference>
<dbReference type="Gene3D" id="3.90.70.10">
    <property type="entry name" value="Cysteine proteinases"/>
    <property type="match status" value="1"/>
</dbReference>
<keyword evidence="1" id="KW-0732">Signal</keyword>
<feature type="signal peptide" evidence="1">
    <location>
        <begin position="1"/>
        <end position="24"/>
    </location>
</feature>
<accession>A0ABX7SM92</accession>
<evidence type="ECO:0000313" key="4">
    <source>
        <dbReference type="Proteomes" id="UP000663942"/>
    </source>
</evidence>
<dbReference type="Pfam" id="PF03412">
    <property type="entry name" value="Peptidase_C39"/>
    <property type="match status" value="1"/>
</dbReference>
<evidence type="ECO:0000313" key="3">
    <source>
        <dbReference type="EMBL" id="QTC88148.1"/>
    </source>
</evidence>
<evidence type="ECO:0000256" key="1">
    <source>
        <dbReference type="SAM" id="SignalP"/>
    </source>
</evidence>
<keyword evidence="4" id="KW-1185">Reference proteome</keyword>
<evidence type="ECO:0000259" key="2">
    <source>
        <dbReference type="PROSITE" id="PS50990"/>
    </source>
</evidence>
<gene>
    <name evidence="3" type="ORF">IFE19_01695</name>
</gene>
<feature type="chain" id="PRO_5045502049" evidence="1">
    <location>
        <begin position="25"/>
        <end position="237"/>
    </location>
</feature>
<dbReference type="RefSeq" id="WP_207825145.1">
    <property type="nucleotide sequence ID" value="NZ_CP062006.1"/>
</dbReference>
<proteinExistence type="predicted"/>
<dbReference type="Proteomes" id="UP000663942">
    <property type="component" value="Chromosome"/>
</dbReference>
<sequence>MTGRFLGVGATVLLAVVCGAPAAAQVSFSQGGGTYSLQVVSYRDIPFRTVVRQEYDYSCGSAALATLLRYHYGRDVAEHEVFLSMYENGDRQAIERVGFSLLDMKRYLDSHGFQADGFRMTLAALEEAHAPAIVVINLNGYRHFVVVKGLAADRVLVGDPALGLKTYSREEFVGMWNGIAFLIRDSADRFNAVDEWRPFARAPMDRALPTDSLAELTRELPPLYQITTTFSLDPYLR</sequence>
<reference evidence="3 4" key="1">
    <citation type="submission" date="2020-09" db="EMBL/GenBank/DDBJ databases">
        <title>Brevundimonas sp. LVF1 isolated from an oligotrophic pond in Goettingen, Germany.</title>
        <authorList>
            <person name="Friedrich I."/>
            <person name="Klassen A."/>
            <person name="Neubauer H."/>
            <person name="Schneider D."/>
            <person name="Hertel R."/>
            <person name="Daniel R."/>
        </authorList>
    </citation>
    <scope>NUCLEOTIDE SEQUENCE [LARGE SCALE GENOMIC DNA]</scope>
    <source>
        <strain evidence="3 4">LVF1</strain>
    </source>
</reference>
<protein>
    <submittedName>
        <fullName evidence="3">C39 family peptidase</fullName>
    </submittedName>
</protein>
<name>A0ABX7SM92_9CAUL</name>
<dbReference type="InterPro" id="IPR005074">
    <property type="entry name" value="Peptidase_C39"/>
</dbReference>
<organism evidence="3 4">
    <name type="scientific">Brevundimonas pondensis</name>
    <dbReference type="NCBI Taxonomy" id="2774189"/>
    <lineage>
        <taxon>Bacteria</taxon>
        <taxon>Pseudomonadati</taxon>
        <taxon>Pseudomonadota</taxon>
        <taxon>Alphaproteobacteria</taxon>
        <taxon>Caulobacterales</taxon>
        <taxon>Caulobacteraceae</taxon>
        <taxon>Brevundimonas</taxon>
    </lineage>
</organism>
<feature type="domain" description="Peptidase C39" evidence="2">
    <location>
        <begin position="53"/>
        <end position="183"/>
    </location>
</feature>
<dbReference type="EMBL" id="CP062006">
    <property type="protein sequence ID" value="QTC88148.1"/>
    <property type="molecule type" value="Genomic_DNA"/>
</dbReference>